<reference evidence="7 8" key="1">
    <citation type="submission" date="2024-09" db="EMBL/GenBank/DDBJ databases">
        <authorList>
            <person name="Sun Q."/>
            <person name="Mori K."/>
        </authorList>
    </citation>
    <scope>NUCLEOTIDE SEQUENCE [LARGE SCALE GENOMIC DNA]</scope>
    <source>
        <strain evidence="7 8">NCAIM B.02336</strain>
    </source>
</reference>
<name>A0ABV6PNA3_9BURK</name>
<dbReference type="InterPro" id="IPR043133">
    <property type="entry name" value="GTP-CH-I_C/QueF"/>
</dbReference>
<proteinExistence type="inferred from homology"/>
<dbReference type="SUPFAM" id="SSF55620">
    <property type="entry name" value="Tetrahydrobiopterin biosynthesis enzymes-like"/>
    <property type="match status" value="1"/>
</dbReference>
<evidence type="ECO:0000256" key="2">
    <source>
        <dbReference type="ARBA" id="ARBA00022785"/>
    </source>
</evidence>
<comment type="caution">
    <text evidence="7">The sequence shown here is derived from an EMBL/GenBank/DDBJ whole genome shotgun (WGS) entry which is preliminary data.</text>
</comment>
<dbReference type="PANTHER" id="PTHR34354:SF1">
    <property type="entry name" value="NADPH-DEPENDENT 7-CYANO-7-DEAZAGUANINE REDUCTASE"/>
    <property type="match status" value="1"/>
</dbReference>
<dbReference type="Proteomes" id="UP001589834">
    <property type="component" value="Unassembled WGS sequence"/>
</dbReference>
<protein>
    <recommendedName>
        <fullName evidence="5">NADPH-dependent 7-cyano-7-deazaguanine reductase</fullName>
        <ecNumber evidence="5">1.7.1.13</ecNumber>
    </recommendedName>
    <alternativeName>
        <fullName evidence="5">7-cyano-7-carbaguanine reductase</fullName>
    </alternativeName>
    <alternativeName>
        <fullName evidence="5">NADPH-dependent nitrile oxidoreductase</fullName>
    </alternativeName>
    <alternativeName>
        <fullName evidence="5">PreQ(0) reductase</fullName>
    </alternativeName>
</protein>
<feature type="domain" description="NADPH-dependent 7-cyano-7-deazaguanine reductase N-terminal" evidence="6">
    <location>
        <begin position="20"/>
        <end position="122"/>
    </location>
</feature>
<feature type="binding site" evidence="5">
    <location>
        <begin position="88"/>
        <end position="89"/>
    </location>
    <ligand>
        <name>NADPH</name>
        <dbReference type="ChEBI" id="CHEBI:57783"/>
    </ligand>
</feature>
<dbReference type="InterPro" id="IPR016428">
    <property type="entry name" value="QueF_type2"/>
</dbReference>
<evidence type="ECO:0000256" key="5">
    <source>
        <dbReference type="HAMAP-Rule" id="MF_00817"/>
    </source>
</evidence>
<dbReference type="InterPro" id="IPR029500">
    <property type="entry name" value="QueF"/>
</dbReference>
<keyword evidence="1 5" id="KW-0963">Cytoplasm</keyword>
<dbReference type="RefSeq" id="WP_293222182.1">
    <property type="nucleotide sequence ID" value="NZ_JBHLTN010000002.1"/>
</dbReference>
<evidence type="ECO:0000259" key="6">
    <source>
        <dbReference type="Pfam" id="PF14819"/>
    </source>
</evidence>
<sequence>MNTPAPASPEGSALGKAAAYVDQYDAGLLYPIARAPQRERLGIVGQPRFFGADWWTAYELSWLNARGKPQLAIAHILVPCESTHIVESKSFKLYLNSFSGTVFADAAAVRARIEADVSAAVWTGEAVRARVAVRLIAPEDFDREPIHEMDGLSLDRLDLECTHSEPAPELLSAALHEQPVEETLTSRLLKSNCPVTGQPDWGSVQIRYAGPQIDQAGLLRYIVSFRRHNDFHEHCVERMFMDIWQRCQPTQLTVYARYTRRGGLDINPWRTSHPGALPPNIRTARQ</sequence>
<evidence type="ECO:0000256" key="3">
    <source>
        <dbReference type="ARBA" id="ARBA00022857"/>
    </source>
</evidence>
<evidence type="ECO:0000256" key="1">
    <source>
        <dbReference type="ARBA" id="ARBA00022490"/>
    </source>
</evidence>
<feature type="binding site" evidence="5">
    <location>
        <begin position="261"/>
        <end position="262"/>
    </location>
    <ligand>
        <name>NADPH</name>
        <dbReference type="ChEBI" id="CHEBI:57783"/>
    </ligand>
</feature>
<evidence type="ECO:0000313" key="7">
    <source>
        <dbReference type="EMBL" id="MFC0591302.1"/>
    </source>
</evidence>
<dbReference type="EC" id="1.7.1.13" evidence="5"/>
<keyword evidence="8" id="KW-1185">Reference proteome</keyword>
<feature type="binding site" evidence="5">
    <location>
        <begin position="232"/>
        <end position="233"/>
    </location>
    <ligand>
        <name>substrate</name>
    </ligand>
</feature>
<accession>A0ABV6PNA3</accession>
<dbReference type="PANTHER" id="PTHR34354">
    <property type="entry name" value="NADPH-DEPENDENT 7-CYANO-7-DEAZAGUANINE REDUCTASE"/>
    <property type="match status" value="1"/>
</dbReference>
<dbReference type="NCBIfam" id="TIGR03138">
    <property type="entry name" value="QueF"/>
    <property type="match status" value="1"/>
</dbReference>
<keyword evidence="3 5" id="KW-0521">NADP</keyword>
<evidence type="ECO:0000313" key="8">
    <source>
        <dbReference type="Proteomes" id="UP001589834"/>
    </source>
</evidence>
<feature type="binding site" evidence="5">
    <location>
        <begin position="86"/>
        <end position="88"/>
    </location>
    <ligand>
        <name>substrate</name>
    </ligand>
</feature>
<feature type="active site" description="Thioimide intermediate" evidence="5">
    <location>
        <position position="193"/>
    </location>
</feature>
<comment type="subunit">
    <text evidence="5">Homodimer.</text>
</comment>
<comment type="catalytic activity">
    <reaction evidence="5">
        <text>7-aminomethyl-7-carbaguanine + 2 NADP(+) = 7-cyano-7-carbaguanine + 2 NADPH + 3 H(+)</text>
        <dbReference type="Rhea" id="RHEA:13409"/>
        <dbReference type="ChEBI" id="CHEBI:15378"/>
        <dbReference type="ChEBI" id="CHEBI:45075"/>
        <dbReference type="ChEBI" id="CHEBI:57783"/>
        <dbReference type="ChEBI" id="CHEBI:58349"/>
        <dbReference type="ChEBI" id="CHEBI:58703"/>
        <dbReference type="EC" id="1.7.1.13"/>
    </reaction>
</comment>
<keyword evidence="4 5" id="KW-0560">Oxidoreductase</keyword>
<dbReference type="InterPro" id="IPR050084">
    <property type="entry name" value="NADPH_dep_7-cyano-7-deazaG_red"/>
</dbReference>
<dbReference type="GO" id="GO:0033739">
    <property type="term" value="F:preQ1 synthase activity"/>
    <property type="evidence" value="ECO:0007669"/>
    <property type="project" value="UniProtKB-EC"/>
</dbReference>
<feature type="active site" description="Proton donor" evidence="5">
    <location>
        <position position="200"/>
    </location>
</feature>
<organism evidence="7 8">
    <name type="scientific">Ottowia pentelensis</name>
    <dbReference type="NCBI Taxonomy" id="511108"/>
    <lineage>
        <taxon>Bacteria</taxon>
        <taxon>Pseudomonadati</taxon>
        <taxon>Pseudomonadota</taxon>
        <taxon>Betaproteobacteria</taxon>
        <taxon>Burkholderiales</taxon>
        <taxon>Comamonadaceae</taxon>
        <taxon>Ottowia</taxon>
    </lineage>
</organism>
<dbReference type="HAMAP" id="MF_00817">
    <property type="entry name" value="QueF_type2"/>
    <property type="match status" value="1"/>
</dbReference>
<gene>
    <name evidence="5 7" type="primary">queF</name>
    <name evidence="7" type="ORF">ACFFGG_01915</name>
</gene>
<comment type="similarity">
    <text evidence="5">Belongs to the GTP cyclohydrolase I family. QueF type 2 subfamily.</text>
</comment>
<comment type="subcellular location">
    <subcellularLocation>
        <location evidence="5">Cytoplasm</location>
    </subcellularLocation>
</comment>
<dbReference type="Pfam" id="PF14489">
    <property type="entry name" value="QueF"/>
    <property type="match status" value="1"/>
</dbReference>
<evidence type="ECO:0000256" key="4">
    <source>
        <dbReference type="ARBA" id="ARBA00023002"/>
    </source>
</evidence>
<dbReference type="EMBL" id="JBHLTN010000002">
    <property type="protein sequence ID" value="MFC0591302.1"/>
    <property type="molecule type" value="Genomic_DNA"/>
</dbReference>
<comment type="pathway">
    <text evidence="5">tRNA modification; tRNA-queuosine biosynthesis.</text>
</comment>
<dbReference type="InterPro" id="IPR029139">
    <property type="entry name" value="QueF_N"/>
</dbReference>
<comment type="function">
    <text evidence="5">Catalyzes the NADPH-dependent reduction of 7-cyano-7-deazaguanine (preQ0) to 7-aminomethyl-7-deazaguanine (preQ1).</text>
</comment>
<dbReference type="Gene3D" id="3.30.1130.10">
    <property type="match status" value="2"/>
</dbReference>
<dbReference type="PIRSF" id="PIRSF004750">
    <property type="entry name" value="Nitrile_oxidored_YqcD_prd"/>
    <property type="match status" value="1"/>
</dbReference>
<keyword evidence="2 5" id="KW-0671">Queuosine biosynthesis</keyword>
<dbReference type="Pfam" id="PF14819">
    <property type="entry name" value="QueF_N"/>
    <property type="match status" value="1"/>
</dbReference>